<dbReference type="Pfam" id="PF23598">
    <property type="entry name" value="LRR_14"/>
    <property type="match status" value="1"/>
</dbReference>
<keyword evidence="1" id="KW-0677">Repeat</keyword>
<evidence type="ECO:0000256" key="1">
    <source>
        <dbReference type="ARBA" id="ARBA00022737"/>
    </source>
</evidence>
<dbReference type="Gene3D" id="1.10.10.10">
    <property type="entry name" value="Winged helix-like DNA-binding domain superfamily/Winged helix DNA-binding domain"/>
    <property type="match status" value="1"/>
</dbReference>
<evidence type="ECO:0000259" key="5">
    <source>
        <dbReference type="Pfam" id="PF23559"/>
    </source>
</evidence>
<dbReference type="EMBL" id="JXTC01000100">
    <property type="protein sequence ID" value="PON88933.1"/>
    <property type="molecule type" value="Genomic_DNA"/>
</dbReference>
<reference evidence="8" key="1">
    <citation type="submission" date="2016-06" db="EMBL/GenBank/DDBJ databases">
        <title>Parallel loss of symbiosis genes in relatives of nitrogen-fixing non-legume Parasponia.</title>
        <authorList>
            <person name="Van Velzen R."/>
            <person name="Holmer R."/>
            <person name="Bu F."/>
            <person name="Rutten L."/>
            <person name="Van Zeijl A."/>
            <person name="Liu W."/>
            <person name="Santuari L."/>
            <person name="Cao Q."/>
            <person name="Sharma T."/>
            <person name="Shen D."/>
            <person name="Roswanjaya Y."/>
            <person name="Wardhani T."/>
            <person name="Kalhor M.S."/>
            <person name="Jansen J."/>
            <person name="Van den Hoogen J."/>
            <person name="Gungor B."/>
            <person name="Hartog M."/>
            <person name="Hontelez J."/>
            <person name="Verver J."/>
            <person name="Yang W.-C."/>
            <person name="Schijlen E."/>
            <person name="Repin R."/>
            <person name="Schilthuizen M."/>
            <person name="Schranz E."/>
            <person name="Heidstra R."/>
            <person name="Miyata K."/>
            <person name="Fedorova E."/>
            <person name="Kohlen W."/>
            <person name="Bisseling T."/>
            <person name="Smit S."/>
            <person name="Geurts R."/>
        </authorList>
    </citation>
    <scope>NUCLEOTIDE SEQUENCE [LARGE SCALE GENOMIC DNA]</scope>
    <source>
        <strain evidence="8">cv. RG33-2</strain>
    </source>
</reference>
<dbReference type="PANTHER" id="PTHR23155">
    <property type="entry name" value="DISEASE RESISTANCE PROTEIN RP"/>
    <property type="match status" value="1"/>
</dbReference>
<gene>
    <name evidence="7" type="ORF">TorRG33x02_153160</name>
</gene>
<feature type="domain" description="Disease resistance protein winged helix" evidence="5">
    <location>
        <begin position="842"/>
        <end position="905"/>
    </location>
</feature>
<keyword evidence="3" id="KW-0472">Membrane</keyword>
<dbReference type="Gene3D" id="3.80.10.10">
    <property type="entry name" value="Ribonuclease Inhibitor"/>
    <property type="match status" value="1"/>
</dbReference>
<dbReference type="Gene3D" id="3.40.50.300">
    <property type="entry name" value="P-loop containing nucleotide triphosphate hydrolases"/>
    <property type="match status" value="1"/>
</dbReference>
<keyword evidence="2" id="KW-0611">Plant defense</keyword>
<dbReference type="InterPro" id="IPR027417">
    <property type="entry name" value="P-loop_NTPase"/>
</dbReference>
<evidence type="ECO:0000313" key="7">
    <source>
        <dbReference type="EMBL" id="PON88933.1"/>
    </source>
</evidence>
<dbReference type="InterPro" id="IPR058922">
    <property type="entry name" value="WHD_DRP"/>
</dbReference>
<keyword evidence="3" id="KW-0812">Transmembrane</keyword>
<feature type="transmembrane region" description="Helical" evidence="3">
    <location>
        <begin position="37"/>
        <end position="54"/>
    </location>
</feature>
<dbReference type="Pfam" id="PF00931">
    <property type="entry name" value="NB-ARC"/>
    <property type="match status" value="1"/>
</dbReference>
<proteinExistence type="predicted"/>
<dbReference type="InterPro" id="IPR002182">
    <property type="entry name" value="NB-ARC"/>
</dbReference>
<sequence length="1386" mass="159920">MEMELEIVAEGGLNELFRTEEHEDVATDSLVDYVEDVNVHSFLLVAAVLFWMYVKNTPFYQVLLCVSLATAALYLCVCYIAFLFLNGNIKWIRRELGLFRAVLEDATGVTSLSNQLKAKLQHLASRYSELDPSRAIAGLEFVRLKKSEVAWLQRNDSAVREAEDLVEAFEKRGIEELLLSQTIWSLSFSSLRRRLMEIEDFFQWTGPVKYVINGRIAKKKALKINICRSVEKSWSVIRNLLDRPIEQHENKWVESILEVDTGELKSSLLKRARATITTLRPIKIFGITEARNVELRLILLCPFMELIKDFPLESKIERAWLKEVYELVAEANELVAKANVVLLNRCLEATEYQNRWLRVPDVLWDWKARRKLKADMSYVDVGFADLFEVKERYGFQFIVRDSPNQSYQHADSEDQISSLVNNIRYYLEGRGLVELDWVYEKLELLCDQLDDMYKHLKDPSSNVGINNLREAPLKEIENIAGSASKSTKSFSKKFEGASEINDQLWSITRAGRQFSQKIAQMWSTKRARRQLSQDIDQIKHHIDLLERSLTAYKIELRDESSSVVGLEDDVEAVISKLTADEANTGHQDCSSIGIGIVSIIGMEGVGKTTLAKKIYSLRARIGHFDTCMWINVPGNFDYKLSFLEDVAKQILVYLHRDGIILHEHWSNSDKHLWEIVAEILEMNKYFLVLDNVSKEAWGTLEIMLRAKSDGSKIVLTTRSVDFASVDEQQRSCGQSSRDGQRRYALHRLRLRTKAESLSLLKQMVNVSRDEEDRIAQDIVSRCWGLPLSIVRGGYMTLQQGGTAEIASKVLDAVKKLESSFKKTNHRDLPPHLNQFLQHFELLPRDFEISARRLITLWVSEGLVERSREENETLEQVAEERLSELIGRGVFQTVRRKASGKVKTCRLPFKTEPQCHEFKLDSQEQQFEDVSRSVLRLAHHFGKNGLSLCLIRSESSTHDERLADDRELHHYDPKVNEDPIEDIGCFLQRFIEKAENIEASYRISLDFTKLQSFLIFDPREGNEPGETIGNFLRKGIERDAFQNLRVLDLERAFRPELPNCIGKLKKLKYLGLRWTHLKSIPWTIGDLVDLETLDVKHTYLCALPSSVRKLKNLRNLYLNRSNRCKFLRQPSDSFLKFRRQPSYSFLENLQTLWGMCVYEDSPIEDCLDKLTNIRKLGMEFQLDVSEQTRILSERISKLTQLQTLRLRSTAKTNEAQKLLLRLSDLKNLSSIELFGMPLDPALVHQLPKKLTELTLSASGLLEDPMLELGKLSNLKILCFYSDSYKGKQMCCPEESFPQLRVLKLWKLKELEELKVRKKALQNLRELETRTCLKMKVLKGLENLEMLLELKVTNMPYEFAMEIENEKSLIWGNSSHSPSINIQKGESS</sequence>
<accession>A0A2P5ETR7</accession>
<feature type="domain" description="Disease resistance R13L4/SHOC-2-like LRR" evidence="6">
    <location>
        <begin position="1038"/>
        <end position="1351"/>
    </location>
</feature>
<dbReference type="GO" id="GO:0098542">
    <property type="term" value="P:defense response to other organism"/>
    <property type="evidence" value="ECO:0007669"/>
    <property type="project" value="TreeGrafter"/>
</dbReference>
<evidence type="ECO:0000259" key="6">
    <source>
        <dbReference type="Pfam" id="PF23598"/>
    </source>
</evidence>
<evidence type="ECO:0000256" key="2">
    <source>
        <dbReference type="ARBA" id="ARBA00022821"/>
    </source>
</evidence>
<dbReference type="SUPFAM" id="SSF52540">
    <property type="entry name" value="P-loop containing nucleoside triphosphate hydrolases"/>
    <property type="match status" value="1"/>
</dbReference>
<dbReference type="InterPro" id="IPR042197">
    <property type="entry name" value="Apaf_helical"/>
</dbReference>
<dbReference type="InterPro" id="IPR044974">
    <property type="entry name" value="Disease_R_plants"/>
</dbReference>
<dbReference type="PANTHER" id="PTHR23155:SF955">
    <property type="entry name" value="AAA+ ATPASE DOMAIN-CONTAINING PROTEIN"/>
    <property type="match status" value="1"/>
</dbReference>
<protein>
    <submittedName>
        <fullName evidence="7">NB-ARC domain, LRR domain containing protein</fullName>
    </submittedName>
</protein>
<dbReference type="Proteomes" id="UP000237000">
    <property type="component" value="Unassembled WGS sequence"/>
</dbReference>
<dbReference type="InterPro" id="IPR036388">
    <property type="entry name" value="WH-like_DNA-bd_sf"/>
</dbReference>
<name>A0A2P5ETR7_TREOI</name>
<evidence type="ECO:0000256" key="3">
    <source>
        <dbReference type="SAM" id="Phobius"/>
    </source>
</evidence>
<dbReference type="SUPFAM" id="SSF52058">
    <property type="entry name" value="L domain-like"/>
    <property type="match status" value="1"/>
</dbReference>
<dbReference type="OrthoDB" id="611536at2759"/>
<evidence type="ECO:0000259" key="4">
    <source>
        <dbReference type="Pfam" id="PF00931"/>
    </source>
</evidence>
<keyword evidence="3" id="KW-1133">Transmembrane helix</keyword>
<dbReference type="InterPro" id="IPR055414">
    <property type="entry name" value="LRR_R13L4/SHOC2-like"/>
</dbReference>
<feature type="domain" description="NB-ARC" evidence="4">
    <location>
        <begin position="587"/>
        <end position="728"/>
    </location>
</feature>
<comment type="caution">
    <text evidence="7">The sequence shown here is derived from an EMBL/GenBank/DDBJ whole genome shotgun (WGS) entry which is preliminary data.</text>
</comment>
<dbReference type="Pfam" id="PF23559">
    <property type="entry name" value="WHD_DRP"/>
    <property type="match status" value="1"/>
</dbReference>
<keyword evidence="8" id="KW-1185">Reference proteome</keyword>
<feature type="transmembrane region" description="Helical" evidence="3">
    <location>
        <begin position="61"/>
        <end position="85"/>
    </location>
</feature>
<organism evidence="7 8">
    <name type="scientific">Trema orientale</name>
    <name type="common">Charcoal tree</name>
    <name type="synonym">Celtis orientalis</name>
    <dbReference type="NCBI Taxonomy" id="63057"/>
    <lineage>
        <taxon>Eukaryota</taxon>
        <taxon>Viridiplantae</taxon>
        <taxon>Streptophyta</taxon>
        <taxon>Embryophyta</taxon>
        <taxon>Tracheophyta</taxon>
        <taxon>Spermatophyta</taxon>
        <taxon>Magnoliopsida</taxon>
        <taxon>eudicotyledons</taxon>
        <taxon>Gunneridae</taxon>
        <taxon>Pentapetalae</taxon>
        <taxon>rosids</taxon>
        <taxon>fabids</taxon>
        <taxon>Rosales</taxon>
        <taxon>Cannabaceae</taxon>
        <taxon>Trema</taxon>
    </lineage>
</organism>
<dbReference type="PRINTS" id="PR00364">
    <property type="entry name" value="DISEASERSIST"/>
</dbReference>
<dbReference type="GO" id="GO:0043531">
    <property type="term" value="F:ADP binding"/>
    <property type="evidence" value="ECO:0007669"/>
    <property type="project" value="InterPro"/>
</dbReference>
<dbReference type="InterPro" id="IPR032675">
    <property type="entry name" value="LRR_dom_sf"/>
</dbReference>
<evidence type="ECO:0000313" key="8">
    <source>
        <dbReference type="Proteomes" id="UP000237000"/>
    </source>
</evidence>
<dbReference type="InParanoid" id="A0A2P5ETR7"/>
<dbReference type="Gene3D" id="1.10.8.430">
    <property type="entry name" value="Helical domain of apoptotic protease-activating factors"/>
    <property type="match status" value="1"/>
</dbReference>